<name>A0A7C9LCV3_9MICO</name>
<dbReference type="InterPro" id="IPR041881">
    <property type="entry name" value="PqqD_sf"/>
</dbReference>
<dbReference type="Proteomes" id="UP000480122">
    <property type="component" value="Unassembled WGS sequence"/>
</dbReference>
<reference evidence="1 2" key="1">
    <citation type="submission" date="2019-11" db="EMBL/GenBank/DDBJ databases">
        <title>Agromyces kandeliae sp. nov., isolated from mangrove soil.</title>
        <authorList>
            <person name="Wang R."/>
        </authorList>
    </citation>
    <scope>NUCLEOTIDE SEQUENCE [LARGE SCALE GENOMIC DNA]</scope>
    <source>
        <strain evidence="1 2">JCM 11431</strain>
    </source>
</reference>
<evidence type="ECO:0000313" key="2">
    <source>
        <dbReference type="Proteomes" id="UP000480122"/>
    </source>
</evidence>
<dbReference type="Pfam" id="PF05402">
    <property type="entry name" value="PqqD"/>
    <property type="match status" value="1"/>
</dbReference>
<dbReference type="AlphaFoldDB" id="A0A7C9LCV3"/>
<gene>
    <name evidence="1" type="ORF">GLX25_04675</name>
</gene>
<dbReference type="RefSeq" id="WP_155841075.1">
    <property type="nucleotide sequence ID" value="NZ_BAAAIA010000009.1"/>
</dbReference>
<accession>A0A7C9LCV3</accession>
<dbReference type="EMBL" id="WODA01000006">
    <property type="protein sequence ID" value="MUN06411.1"/>
    <property type="molecule type" value="Genomic_DNA"/>
</dbReference>
<evidence type="ECO:0000313" key="1">
    <source>
        <dbReference type="EMBL" id="MUN06411.1"/>
    </source>
</evidence>
<comment type="caution">
    <text evidence="1">The sequence shown here is derived from an EMBL/GenBank/DDBJ whole genome shotgun (WGS) entry which is preliminary data.</text>
</comment>
<keyword evidence="2" id="KW-1185">Reference proteome</keyword>
<protein>
    <submittedName>
        <fullName evidence="1">PqqD family peptide modification chaperone</fullName>
    </submittedName>
</protein>
<organism evidence="1 2">
    <name type="scientific">Agromyces luteolus</name>
    <dbReference type="NCBI Taxonomy" id="88373"/>
    <lineage>
        <taxon>Bacteria</taxon>
        <taxon>Bacillati</taxon>
        <taxon>Actinomycetota</taxon>
        <taxon>Actinomycetes</taxon>
        <taxon>Micrococcales</taxon>
        <taxon>Microbacteriaceae</taxon>
        <taxon>Agromyces</taxon>
    </lineage>
</organism>
<sequence>MTPAYRPSAATAQLVQDDVRYAAVLPSGPIVVFDGVAELIWAEACGGPAATIVDRVAASTGTEPDEIREDVERFVAELVTLGLLVSGDL</sequence>
<dbReference type="InterPro" id="IPR008792">
    <property type="entry name" value="PQQD"/>
</dbReference>
<dbReference type="OrthoDB" id="4869642at2"/>
<proteinExistence type="predicted"/>
<dbReference type="Gene3D" id="1.10.10.1150">
    <property type="entry name" value="Coenzyme PQQ synthesis protein D (PqqD)"/>
    <property type="match status" value="1"/>
</dbReference>